<evidence type="ECO:0000313" key="3">
    <source>
        <dbReference type="Proteomes" id="UP000030152"/>
    </source>
</evidence>
<dbReference type="CDD" id="cd00038">
    <property type="entry name" value="CAP_ED"/>
    <property type="match status" value="1"/>
</dbReference>
<gene>
    <name evidence="2" type="ORF">Q765_13495</name>
</gene>
<evidence type="ECO:0000259" key="1">
    <source>
        <dbReference type="Pfam" id="PF00027"/>
    </source>
</evidence>
<evidence type="ECO:0000313" key="2">
    <source>
        <dbReference type="EMBL" id="KGO86068.1"/>
    </source>
</evidence>
<reference evidence="2 3" key="1">
    <citation type="submission" date="2013-09" db="EMBL/GenBank/DDBJ databases">
        <authorList>
            <person name="Zeng Z."/>
            <person name="Chen C."/>
        </authorList>
    </citation>
    <scope>NUCLEOTIDE SEQUENCE [LARGE SCALE GENOMIC DNA]</scope>
    <source>
        <strain evidence="2 3">WB 3.3-2</strain>
    </source>
</reference>
<dbReference type="Proteomes" id="UP000030152">
    <property type="component" value="Unassembled WGS sequence"/>
</dbReference>
<accession>A0A0A2M3M6</accession>
<dbReference type="InterPro" id="IPR014710">
    <property type="entry name" value="RmlC-like_jellyroll"/>
</dbReference>
<keyword evidence="3" id="KW-1185">Reference proteome</keyword>
<dbReference type="Gene3D" id="2.60.120.10">
    <property type="entry name" value="Jelly Rolls"/>
    <property type="match status" value="1"/>
</dbReference>
<dbReference type="eggNOG" id="COG0664">
    <property type="taxonomic scope" value="Bacteria"/>
</dbReference>
<protein>
    <recommendedName>
        <fullName evidence="1">Cyclic nucleotide-binding domain-containing protein</fullName>
    </recommendedName>
</protein>
<organism evidence="2 3">
    <name type="scientific">Flavobacterium rivuli WB 3.3-2 = DSM 21788</name>
    <dbReference type="NCBI Taxonomy" id="1121895"/>
    <lineage>
        <taxon>Bacteria</taxon>
        <taxon>Pseudomonadati</taxon>
        <taxon>Bacteroidota</taxon>
        <taxon>Flavobacteriia</taxon>
        <taxon>Flavobacteriales</taxon>
        <taxon>Flavobacteriaceae</taxon>
        <taxon>Flavobacterium</taxon>
    </lineage>
</organism>
<sequence>MFENFSRYLLDKAAFTTTELNQIKAVSHIIKVQKDELFVQEGSIWPYNGFVCNGLVRSFTIDDYGNECTLNFAPADYWVGDRASLLTGKPVPFSADAIEDSHIILIEQKDFHELCKKVDTFNTLMSGMIQKNIEITHKYINESISMNEKEKYCRFLDKYKAVSHRIPHDMIASYVGATPDILTRIQKSISK</sequence>
<dbReference type="InterPro" id="IPR018490">
    <property type="entry name" value="cNMP-bd_dom_sf"/>
</dbReference>
<comment type="caution">
    <text evidence="2">The sequence shown here is derived from an EMBL/GenBank/DDBJ whole genome shotgun (WGS) entry which is preliminary data.</text>
</comment>
<dbReference type="EMBL" id="JRLX01000014">
    <property type="protein sequence ID" value="KGO86068.1"/>
    <property type="molecule type" value="Genomic_DNA"/>
</dbReference>
<dbReference type="SUPFAM" id="SSF51206">
    <property type="entry name" value="cAMP-binding domain-like"/>
    <property type="match status" value="1"/>
</dbReference>
<dbReference type="RefSeq" id="WP_020214813.1">
    <property type="nucleotide sequence ID" value="NZ_JRLX01000014.1"/>
</dbReference>
<dbReference type="Pfam" id="PF00027">
    <property type="entry name" value="cNMP_binding"/>
    <property type="match status" value="1"/>
</dbReference>
<name>A0A0A2M3M6_9FLAO</name>
<proteinExistence type="predicted"/>
<dbReference type="OrthoDB" id="1092431at2"/>
<dbReference type="STRING" id="1121895.GCA_000378485_03638"/>
<dbReference type="InterPro" id="IPR000595">
    <property type="entry name" value="cNMP-bd_dom"/>
</dbReference>
<feature type="domain" description="Cyclic nucleotide-binding" evidence="1">
    <location>
        <begin position="31"/>
        <end position="117"/>
    </location>
</feature>
<dbReference type="AlphaFoldDB" id="A0A0A2M3M6"/>